<dbReference type="SMART" id="SM00091">
    <property type="entry name" value="PAS"/>
    <property type="match status" value="3"/>
</dbReference>
<protein>
    <submittedName>
        <fullName evidence="2">Diguanylate cyclase</fullName>
    </submittedName>
</protein>
<dbReference type="InterPro" id="IPR035965">
    <property type="entry name" value="PAS-like_dom_sf"/>
</dbReference>
<dbReference type="RefSeq" id="WP_128197063.1">
    <property type="nucleotide sequence ID" value="NZ_SACT01000002.1"/>
</dbReference>
<dbReference type="CDD" id="cd01949">
    <property type="entry name" value="GGDEF"/>
    <property type="match status" value="1"/>
</dbReference>
<dbReference type="InterPro" id="IPR000160">
    <property type="entry name" value="GGDEF_dom"/>
</dbReference>
<dbReference type="Proteomes" id="UP000288178">
    <property type="component" value="Unassembled WGS sequence"/>
</dbReference>
<keyword evidence="3" id="KW-1185">Reference proteome</keyword>
<dbReference type="OrthoDB" id="9813903at2"/>
<dbReference type="Pfam" id="PF12860">
    <property type="entry name" value="PAS_7"/>
    <property type="match status" value="2"/>
</dbReference>
<dbReference type="Gene3D" id="3.30.450.20">
    <property type="entry name" value="PAS domain"/>
    <property type="match status" value="2"/>
</dbReference>
<gene>
    <name evidence="2" type="ORF">ENE75_06600</name>
</gene>
<dbReference type="SUPFAM" id="SSF55073">
    <property type="entry name" value="Nucleotide cyclase"/>
    <property type="match status" value="1"/>
</dbReference>
<dbReference type="SMART" id="SM00267">
    <property type="entry name" value="GGDEF"/>
    <property type="match status" value="1"/>
</dbReference>
<dbReference type="PROSITE" id="PS50887">
    <property type="entry name" value="GGDEF"/>
    <property type="match status" value="1"/>
</dbReference>
<dbReference type="AlphaFoldDB" id="A0A3S2WVA3"/>
<reference evidence="2 3" key="1">
    <citation type="submission" date="2019-01" db="EMBL/GenBank/DDBJ databases">
        <authorList>
            <person name="Chen W.-M."/>
        </authorList>
    </citation>
    <scope>NUCLEOTIDE SEQUENCE [LARGE SCALE GENOMIC DNA]</scope>
    <source>
        <strain evidence="2 3">ICH-3</strain>
    </source>
</reference>
<dbReference type="InterPro" id="IPR000014">
    <property type="entry name" value="PAS"/>
</dbReference>
<dbReference type="EMBL" id="SACT01000002">
    <property type="protein sequence ID" value="RVT52131.1"/>
    <property type="molecule type" value="Genomic_DNA"/>
</dbReference>
<feature type="domain" description="GGDEF" evidence="1">
    <location>
        <begin position="425"/>
        <end position="558"/>
    </location>
</feature>
<dbReference type="Gene3D" id="3.30.70.270">
    <property type="match status" value="1"/>
</dbReference>
<dbReference type="InterPro" id="IPR052155">
    <property type="entry name" value="Biofilm_reg_signaling"/>
</dbReference>
<dbReference type="InterPro" id="IPR029787">
    <property type="entry name" value="Nucleotide_cyclase"/>
</dbReference>
<sequence length="571" mass="63506">MEALALLRPVCDTLDSLGVAACVLDEHDRTLTWNRSFLRFFPEHGGHIYSGEPYEANLRRFFEARTPGLPMAQLAQRVTDALARHRAQHRALAFDHRGRRLRVGSLPLPGIGRIRIWTEHAMPVLGGPVDPGRTELGLFDHLPDAVMVTTEDGLIAWVNETFVHAYGLPDREAAVGQRFEVLYAEVWSDKPDRHRYREGSAALVDRLRHIGAPFELPLPMDRWVRIVGQAGPEGRGIYAHVDITELKRNERRLMEAEQRTKASEAALQHKSTLLEAMLARMEQGVMMVNADHVVEVCNPRAIELLGLPPDLMASHPRFQDVLEYQWSTDEFRDTSEDLKAFVRAGGILDIPQIYDRARPDGRIIEVRSVPLEGGGVLRTYTDVSDRRRREDSIRQLAQRDDLTDLLNRASFRERLAGLLPVTAEDGFALHFIDLDHFKPVNDRHGHVVGDRVLAALADRLRGLARDGDTVARLGGDEFAVLQMGVRRADHALGLAHRIVSMLSQPLVVDRIMVQVGASVGVALAPHAGGDVETLIRHADDAMYAAKASRRGTVRIHGHDGAAAVPAAGDQP</sequence>
<organism evidence="2 3">
    <name type="scientific">Rubrivivax albus</name>
    <dbReference type="NCBI Taxonomy" id="2499835"/>
    <lineage>
        <taxon>Bacteria</taxon>
        <taxon>Pseudomonadati</taxon>
        <taxon>Pseudomonadota</taxon>
        <taxon>Betaproteobacteria</taxon>
        <taxon>Burkholderiales</taxon>
        <taxon>Sphaerotilaceae</taxon>
        <taxon>Rubrivivax</taxon>
    </lineage>
</organism>
<evidence type="ECO:0000259" key="1">
    <source>
        <dbReference type="PROSITE" id="PS50887"/>
    </source>
</evidence>
<evidence type="ECO:0000313" key="2">
    <source>
        <dbReference type="EMBL" id="RVT52131.1"/>
    </source>
</evidence>
<comment type="caution">
    <text evidence="2">The sequence shown here is derived from an EMBL/GenBank/DDBJ whole genome shotgun (WGS) entry which is preliminary data.</text>
</comment>
<proteinExistence type="predicted"/>
<evidence type="ECO:0000313" key="3">
    <source>
        <dbReference type="Proteomes" id="UP000288178"/>
    </source>
</evidence>
<dbReference type="NCBIfam" id="TIGR00254">
    <property type="entry name" value="GGDEF"/>
    <property type="match status" value="1"/>
</dbReference>
<dbReference type="InterPro" id="IPR043128">
    <property type="entry name" value="Rev_trsase/Diguanyl_cyclase"/>
</dbReference>
<dbReference type="SUPFAM" id="SSF55785">
    <property type="entry name" value="PYP-like sensor domain (PAS domain)"/>
    <property type="match status" value="2"/>
</dbReference>
<dbReference type="Pfam" id="PF00990">
    <property type="entry name" value="GGDEF"/>
    <property type="match status" value="1"/>
</dbReference>
<accession>A0A3S2WVA3</accession>
<dbReference type="PANTHER" id="PTHR44757:SF2">
    <property type="entry name" value="BIOFILM ARCHITECTURE MAINTENANCE PROTEIN MBAA"/>
    <property type="match status" value="1"/>
</dbReference>
<name>A0A3S2WVA3_9BURK</name>
<dbReference type="PANTHER" id="PTHR44757">
    <property type="entry name" value="DIGUANYLATE CYCLASE DGCP"/>
    <property type="match status" value="1"/>
</dbReference>